<dbReference type="InterPro" id="IPR011990">
    <property type="entry name" value="TPR-like_helical_dom_sf"/>
</dbReference>
<gene>
    <name evidence="3" type="ORF">O9K51_06317</name>
</gene>
<feature type="repeat" description="TPR" evidence="1">
    <location>
        <begin position="5"/>
        <end position="38"/>
    </location>
</feature>
<feature type="compositionally biased region" description="Basic and acidic residues" evidence="2">
    <location>
        <begin position="793"/>
        <end position="817"/>
    </location>
</feature>
<dbReference type="Gene3D" id="1.25.40.10">
    <property type="entry name" value="Tetratricopeptide repeat domain"/>
    <property type="match status" value="1"/>
</dbReference>
<keyword evidence="1" id="KW-0802">TPR repeat</keyword>
<reference evidence="3" key="1">
    <citation type="submission" date="2023-01" db="EMBL/GenBank/DDBJ databases">
        <title>The growth and conidiation of Purpureocillium lavendulum are regulated by nitrogen source and histone H3K14 acetylation.</title>
        <authorList>
            <person name="Tang P."/>
            <person name="Han J."/>
            <person name="Zhang C."/>
            <person name="Tang P."/>
            <person name="Qi F."/>
            <person name="Zhang K."/>
            <person name="Liang L."/>
        </authorList>
    </citation>
    <scope>NUCLEOTIDE SEQUENCE</scope>
    <source>
        <strain evidence="3">YMF1.00683</strain>
    </source>
</reference>
<sequence length="1041" mass="115960">MLPAMEALIREGREAYAAKQYERALKLFTRAMNLCPCTRGVKRPRCVCKDFEAVATADGSLFNEAMYTCVCDVGKTFNKCDQQLHIKALDYRAGTFEAMKELGRAKKDAEWMLELAPRMPDGYLRLGKNARLQKKPELAWKIYAAGVEANKDKAADSSKKLKQLHDELKPLAARFKRRDPLWLPPELAHMVLSYLDVVELTLVTSSHLTRVFKVNNTCRSHRKCMLVSKSWGQALQSRHFKSLWKRLVFSSRVFRSPSNLALQKLVERAHGGICEIEIKDTERFTLTPQKIETLLRRAAPGLQRLVLGPLLDYQYAFAKDVEFKQLQHLEIVAYNGKDPERRRRFDLHIGDVPIRFLEAVGETLVRLDIVGVPEPWTAGSQMPKFPRLKYLRLERKAEMLRISLPVVSHAIMDRAGSERMLTQVQFFLAAAAPALEQVSFKNVDLGHRLFMQIQDIWDDVWNNLKVFVYVMPPTCPGRRQEAAETIAALKVIFSLNGGKVFQHIDHDIPLRAADQLAPSYELTSPVEWSVYSWNALVGNVTGEEVVFPNLRDFRVANLVHAPDRMSAVLRDAVNNEKLKSFDIVFPLENINAAAGASHVAHLKKYDWLRGLESIRSLGLQGFRFKRYPIKDEDMPLPDFLASFPNLETLSLSSKLYDAEELCSVVEAIMKATHLKTIYQQDVSGACWDKLVLVGKKYGVDIISGPRPEEWPVQLDEVSISITVIRAAATHIVLPNRDNIVLGHSQIARTLDERNRRIAHDLLGDVTDRRPLLYQHAVPEDKLGLAGPGAKGRRVPDGKDGHQAEQVGRPRQDLDDARGAEPVQDHVFEVVYPVAVLLVQLLEVPARGVALLHQVLPRVDELAALDVLDVPLLGHLAEEDLGDGGAQDNRLGVLHLGNLGDVLVGVRVVDLVEGDDGRELLVDEAVDYVLDSGVRPVLEGLLDAGAVEGAVDDGLRRAVARELALQRVDRAGFHGDVPPADGPPALHQIAEDPGHHLAAQPGDVDRRVVASSLLALGVDGARGVNDVDERVGVAQVVEELVA</sequence>
<dbReference type="SUPFAM" id="SSF48452">
    <property type="entry name" value="TPR-like"/>
    <property type="match status" value="1"/>
</dbReference>
<proteinExistence type="predicted"/>
<accession>A0AB34FN08</accession>
<evidence type="ECO:0000256" key="2">
    <source>
        <dbReference type="SAM" id="MobiDB-lite"/>
    </source>
</evidence>
<evidence type="ECO:0000313" key="3">
    <source>
        <dbReference type="EMBL" id="KAJ6440527.1"/>
    </source>
</evidence>
<dbReference type="InterPro" id="IPR019734">
    <property type="entry name" value="TPR_rpt"/>
</dbReference>
<keyword evidence="4" id="KW-1185">Reference proteome</keyword>
<dbReference type="AlphaFoldDB" id="A0AB34FN08"/>
<feature type="region of interest" description="Disordered" evidence="2">
    <location>
        <begin position="782"/>
        <end position="817"/>
    </location>
</feature>
<organism evidence="3 4">
    <name type="scientific">Purpureocillium lavendulum</name>
    <dbReference type="NCBI Taxonomy" id="1247861"/>
    <lineage>
        <taxon>Eukaryota</taxon>
        <taxon>Fungi</taxon>
        <taxon>Dikarya</taxon>
        <taxon>Ascomycota</taxon>
        <taxon>Pezizomycotina</taxon>
        <taxon>Sordariomycetes</taxon>
        <taxon>Hypocreomycetidae</taxon>
        <taxon>Hypocreales</taxon>
        <taxon>Ophiocordycipitaceae</taxon>
        <taxon>Purpureocillium</taxon>
    </lineage>
</organism>
<dbReference type="PROSITE" id="PS50005">
    <property type="entry name" value="TPR"/>
    <property type="match status" value="1"/>
</dbReference>
<evidence type="ECO:0000256" key="1">
    <source>
        <dbReference type="PROSITE-ProRule" id="PRU00339"/>
    </source>
</evidence>
<comment type="caution">
    <text evidence="3">The sequence shown here is derived from an EMBL/GenBank/DDBJ whole genome shotgun (WGS) entry which is preliminary data.</text>
</comment>
<name>A0AB34FN08_9HYPO</name>
<protein>
    <submittedName>
        <fullName evidence="3">Tetratricopeptide-like helical</fullName>
    </submittedName>
</protein>
<dbReference type="Proteomes" id="UP001163105">
    <property type="component" value="Unassembled WGS sequence"/>
</dbReference>
<dbReference type="EMBL" id="JAQHRD010000005">
    <property type="protein sequence ID" value="KAJ6440527.1"/>
    <property type="molecule type" value="Genomic_DNA"/>
</dbReference>
<evidence type="ECO:0000313" key="4">
    <source>
        <dbReference type="Proteomes" id="UP001163105"/>
    </source>
</evidence>